<keyword evidence="2" id="KW-0489">Methyltransferase</keyword>
<dbReference type="CDD" id="cd02440">
    <property type="entry name" value="AdoMet_MTases"/>
    <property type="match status" value="1"/>
</dbReference>
<dbReference type="GO" id="GO:0032259">
    <property type="term" value="P:methylation"/>
    <property type="evidence" value="ECO:0007669"/>
    <property type="project" value="UniProtKB-KW"/>
</dbReference>
<evidence type="ECO:0000313" key="2">
    <source>
        <dbReference type="EMBL" id="MBC3880289.1"/>
    </source>
</evidence>
<reference evidence="2" key="1">
    <citation type="submission" date="2020-08" db="EMBL/GenBank/DDBJ databases">
        <title>Novel species isolated from subtropical streams in China.</title>
        <authorList>
            <person name="Lu H."/>
        </authorList>
    </citation>
    <scope>NUCLEOTIDE SEQUENCE</scope>
    <source>
        <strain evidence="2">LX22W</strain>
    </source>
</reference>
<gene>
    <name evidence="2" type="ORF">H8K36_02790</name>
</gene>
<dbReference type="SUPFAM" id="SSF53335">
    <property type="entry name" value="S-adenosyl-L-methionine-dependent methyltransferases"/>
    <property type="match status" value="1"/>
</dbReference>
<keyword evidence="3" id="KW-1185">Reference proteome</keyword>
<evidence type="ECO:0000259" key="1">
    <source>
        <dbReference type="Pfam" id="PF13649"/>
    </source>
</evidence>
<feature type="domain" description="Methyltransferase" evidence="1">
    <location>
        <begin position="58"/>
        <end position="129"/>
    </location>
</feature>
<proteinExistence type="predicted"/>
<organism evidence="2 3">
    <name type="scientific">Undibacterium nitidum</name>
    <dbReference type="NCBI Taxonomy" id="2762298"/>
    <lineage>
        <taxon>Bacteria</taxon>
        <taxon>Pseudomonadati</taxon>
        <taxon>Pseudomonadota</taxon>
        <taxon>Betaproteobacteria</taxon>
        <taxon>Burkholderiales</taxon>
        <taxon>Oxalobacteraceae</taxon>
        <taxon>Undibacterium</taxon>
    </lineage>
</organism>
<accession>A0A923KSB2</accession>
<name>A0A923KSB2_9BURK</name>
<protein>
    <submittedName>
        <fullName evidence="2">Class I SAM-dependent methyltransferase</fullName>
    </submittedName>
</protein>
<sequence>MKSDKSYLHIVEHYESCLEKFGDSHRGVDWPKLEDAETRYRVMLGLIPAKRPAQEISILDFGCGAAHLLEYMQSNSYDGLIYSGLDLSQHFIELCKQKFPVVDFYCMDILESSTELPMFDYIVLNGVFTEKRNLTFDEMRFYFCRLIQVAFEKARFGIAFNVMSSHVDWERDDLFHLPMDMLADFLVKNISRNFVIRNDYGLYEYTVYIYR</sequence>
<dbReference type="Pfam" id="PF13649">
    <property type="entry name" value="Methyltransf_25"/>
    <property type="match status" value="1"/>
</dbReference>
<dbReference type="GO" id="GO:0008168">
    <property type="term" value="F:methyltransferase activity"/>
    <property type="evidence" value="ECO:0007669"/>
    <property type="project" value="UniProtKB-KW"/>
</dbReference>
<dbReference type="RefSeq" id="WP_186915188.1">
    <property type="nucleotide sequence ID" value="NZ_JACOFZ010000001.1"/>
</dbReference>
<dbReference type="InterPro" id="IPR029063">
    <property type="entry name" value="SAM-dependent_MTases_sf"/>
</dbReference>
<dbReference type="EMBL" id="JACOFZ010000001">
    <property type="protein sequence ID" value="MBC3880289.1"/>
    <property type="molecule type" value="Genomic_DNA"/>
</dbReference>
<dbReference type="AlphaFoldDB" id="A0A923KSB2"/>
<dbReference type="Proteomes" id="UP000627446">
    <property type="component" value="Unassembled WGS sequence"/>
</dbReference>
<evidence type="ECO:0000313" key="3">
    <source>
        <dbReference type="Proteomes" id="UP000627446"/>
    </source>
</evidence>
<dbReference type="InterPro" id="IPR041698">
    <property type="entry name" value="Methyltransf_25"/>
</dbReference>
<keyword evidence="2" id="KW-0808">Transferase</keyword>
<comment type="caution">
    <text evidence="2">The sequence shown here is derived from an EMBL/GenBank/DDBJ whole genome shotgun (WGS) entry which is preliminary data.</text>
</comment>
<dbReference type="Gene3D" id="3.40.50.150">
    <property type="entry name" value="Vaccinia Virus protein VP39"/>
    <property type="match status" value="1"/>
</dbReference>